<feature type="region of interest" description="Disordered" evidence="2">
    <location>
        <begin position="196"/>
        <end position="292"/>
    </location>
</feature>
<feature type="region of interest" description="Disordered" evidence="2">
    <location>
        <begin position="321"/>
        <end position="433"/>
    </location>
</feature>
<accession>A0AAN7BJR6</accession>
<keyword evidence="1" id="KW-0175">Coiled coil</keyword>
<feature type="compositionally biased region" description="Basic and acidic residues" evidence="2">
    <location>
        <begin position="1"/>
        <end position="10"/>
    </location>
</feature>
<dbReference type="AlphaFoldDB" id="A0AAN7BJR6"/>
<organism evidence="3 4">
    <name type="scientific">Podospora fimiseda</name>
    <dbReference type="NCBI Taxonomy" id="252190"/>
    <lineage>
        <taxon>Eukaryota</taxon>
        <taxon>Fungi</taxon>
        <taxon>Dikarya</taxon>
        <taxon>Ascomycota</taxon>
        <taxon>Pezizomycotina</taxon>
        <taxon>Sordariomycetes</taxon>
        <taxon>Sordariomycetidae</taxon>
        <taxon>Sordariales</taxon>
        <taxon>Podosporaceae</taxon>
        <taxon>Podospora</taxon>
    </lineage>
</organism>
<dbReference type="GO" id="GO:0007623">
    <property type="term" value="P:circadian rhythm"/>
    <property type="evidence" value="ECO:0007669"/>
    <property type="project" value="InterPro"/>
</dbReference>
<feature type="compositionally biased region" description="Acidic residues" evidence="2">
    <location>
        <begin position="709"/>
        <end position="719"/>
    </location>
</feature>
<feature type="compositionally biased region" description="Polar residues" evidence="2">
    <location>
        <begin position="557"/>
        <end position="575"/>
    </location>
</feature>
<proteinExistence type="predicted"/>
<evidence type="ECO:0000313" key="3">
    <source>
        <dbReference type="EMBL" id="KAK4224563.1"/>
    </source>
</evidence>
<protein>
    <submittedName>
        <fullName evidence="3">Frequency clock protein</fullName>
    </submittedName>
</protein>
<evidence type="ECO:0000313" key="4">
    <source>
        <dbReference type="Proteomes" id="UP001301958"/>
    </source>
</evidence>
<keyword evidence="4" id="KW-1185">Reference proteome</keyword>
<comment type="caution">
    <text evidence="3">The sequence shown here is derived from an EMBL/GenBank/DDBJ whole genome shotgun (WGS) entry which is preliminary data.</text>
</comment>
<reference evidence="3" key="1">
    <citation type="journal article" date="2023" name="Mol. Phylogenet. Evol.">
        <title>Genome-scale phylogeny and comparative genomics of the fungal order Sordariales.</title>
        <authorList>
            <person name="Hensen N."/>
            <person name="Bonometti L."/>
            <person name="Westerberg I."/>
            <person name="Brannstrom I.O."/>
            <person name="Guillou S."/>
            <person name="Cros-Aarteil S."/>
            <person name="Calhoun S."/>
            <person name="Haridas S."/>
            <person name="Kuo A."/>
            <person name="Mondo S."/>
            <person name="Pangilinan J."/>
            <person name="Riley R."/>
            <person name="LaButti K."/>
            <person name="Andreopoulos B."/>
            <person name="Lipzen A."/>
            <person name="Chen C."/>
            <person name="Yan M."/>
            <person name="Daum C."/>
            <person name="Ng V."/>
            <person name="Clum A."/>
            <person name="Steindorff A."/>
            <person name="Ohm R.A."/>
            <person name="Martin F."/>
            <person name="Silar P."/>
            <person name="Natvig D.O."/>
            <person name="Lalanne C."/>
            <person name="Gautier V."/>
            <person name="Ament-Velasquez S.L."/>
            <person name="Kruys A."/>
            <person name="Hutchinson M.I."/>
            <person name="Powell A.J."/>
            <person name="Barry K."/>
            <person name="Miller A.N."/>
            <person name="Grigoriev I.V."/>
            <person name="Debuchy R."/>
            <person name="Gladieux P."/>
            <person name="Hiltunen Thoren M."/>
            <person name="Johannesson H."/>
        </authorList>
    </citation>
    <scope>NUCLEOTIDE SEQUENCE</scope>
    <source>
        <strain evidence="3">CBS 990.96</strain>
    </source>
</reference>
<dbReference type="EMBL" id="MU865389">
    <property type="protein sequence ID" value="KAK4224563.1"/>
    <property type="molecule type" value="Genomic_DNA"/>
</dbReference>
<feature type="compositionally biased region" description="Polar residues" evidence="2">
    <location>
        <begin position="247"/>
        <end position="262"/>
    </location>
</feature>
<evidence type="ECO:0000256" key="2">
    <source>
        <dbReference type="SAM" id="MobiDB-lite"/>
    </source>
</evidence>
<feature type="compositionally biased region" description="Polar residues" evidence="2">
    <location>
        <begin position="523"/>
        <end position="537"/>
    </location>
</feature>
<gene>
    <name evidence="3" type="ORF">QBC38DRAFT_15327</name>
</gene>
<feature type="region of interest" description="Disordered" evidence="2">
    <location>
        <begin position="593"/>
        <end position="622"/>
    </location>
</feature>
<feature type="compositionally biased region" description="Basic and acidic residues" evidence="2">
    <location>
        <begin position="275"/>
        <end position="289"/>
    </location>
</feature>
<feature type="region of interest" description="Disordered" evidence="2">
    <location>
        <begin position="635"/>
        <end position="719"/>
    </location>
</feature>
<dbReference type="InterPro" id="IPR018554">
    <property type="entry name" value="FRQ"/>
</dbReference>
<feature type="region of interest" description="Disordered" evidence="2">
    <location>
        <begin position="506"/>
        <end position="575"/>
    </location>
</feature>
<feature type="compositionally biased region" description="Basic and acidic residues" evidence="2">
    <location>
        <begin position="421"/>
        <end position="432"/>
    </location>
</feature>
<feature type="coiled-coil region" evidence="1">
    <location>
        <begin position="136"/>
        <end position="163"/>
    </location>
</feature>
<dbReference type="Proteomes" id="UP001301958">
    <property type="component" value="Unassembled WGS sequence"/>
</dbReference>
<dbReference type="Pfam" id="PF09421">
    <property type="entry name" value="FRQ"/>
    <property type="match status" value="1"/>
</dbReference>
<dbReference type="GO" id="GO:0006355">
    <property type="term" value="P:regulation of DNA-templated transcription"/>
    <property type="evidence" value="ECO:0007669"/>
    <property type="project" value="InterPro"/>
</dbReference>
<reference evidence="3" key="2">
    <citation type="submission" date="2023-05" db="EMBL/GenBank/DDBJ databases">
        <authorList>
            <consortium name="Lawrence Berkeley National Laboratory"/>
            <person name="Steindorff A."/>
            <person name="Hensen N."/>
            <person name="Bonometti L."/>
            <person name="Westerberg I."/>
            <person name="Brannstrom I.O."/>
            <person name="Guillou S."/>
            <person name="Cros-Aarteil S."/>
            <person name="Calhoun S."/>
            <person name="Haridas S."/>
            <person name="Kuo A."/>
            <person name="Mondo S."/>
            <person name="Pangilinan J."/>
            <person name="Riley R."/>
            <person name="Labutti K."/>
            <person name="Andreopoulos B."/>
            <person name="Lipzen A."/>
            <person name="Chen C."/>
            <person name="Yanf M."/>
            <person name="Daum C."/>
            <person name="Ng V."/>
            <person name="Clum A."/>
            <person name="Ohm R."/>
            <person name="Martin F."/>
            <person name="Silar P."/>
            <person name="Natvig D."/>
            <person name="Lalanne C."/>
            <person name="Gautier V."/>
            <person name="Ament-Velasquez S.L."/>
            <person name="Kruys A."/>
            <person name="Hutchinson M.I."/>
            <person name="Powell A.J."/>
            <person name="Barry K."/>
            <person name="Miller A.N."/>
            <person name="Grigoriev I.V."/>
            <person name="Debuchy R."/>
            <person name="Gladieux P."/>
            <person name="Thoren M.H."/>
            <person name="Johannesson H."/>
        </authorList>
    </citation>
    <scope>NUCLEOTIDE SEQUENCE</scope>
    <source>
        <strain evidence="3">CBS 990.96</strain>
    </source>
</reference>
<feature type="compositionally biased region" description="Polar residues" evidence="2">
    <location>
        <begin position="593"/>
        <end position="604"/>
    </location>
</feature>
<dbReference type="GO" id="GO:0005737">
    <property type="term" value="C:cytoplasm"/>
    <property type="evidence" value="ECO:0007669"/>
    <property type="project" value="InterPro"/>
</dbReference>
<name>A0AAN7BJR6_9PEZI</name>
<feature type="region of interest" description="Disordered" evidence="2">
    <location>
        <begin position="1"/>
        <end position="101"/>
    </location>
</feature>
<feature type="compositionally biased region" description="Polar residues" evidence="2">
    <location>
        <begin position="378"/>
        <end position="388"/>
    </location>
</feature>
<evidence type="ECO:0000256" key="1">
    <source>
        <dbReference type="SAM" id="Coils"/>
    </source>
</evidence>
<feature type="compositionally biased region" description="Polar residues" evidence="2">
    <location>
        <begin position="645"/>
        <end position="656"/>
    </location>
</feature>
<feature type="compositionally biased region" description="Gly residues" evidence="2">
    <location>
        <begin position="390"/>
        <end position="406"/>
    </location>
</feature>
<feature type="region of interest" description="Disordered" evidence="2">
    <location>
        <begin position="913"/>
        <end position="971"/>
    </location>
</feature>
<sequence>MANDTNEGHDTQQPLDRGHPMPRRASPETSVTLKHHRLTREASKRATALDAASQQHHKVSSPRRNSSGESQETDSSKKWFDRSNANPTGTYDTGAMDLDPPFFQKETESTFEFPYRPEGLQVPPLRHQAATRSSSADEFRGVIDDLTIENKRLREELRRLKGLDPPLLQKEKLFEIKVHGLPRRKKRELEATLRDFAASLEGSSDSPSQRDRSGRLKKDAMYSSGESRSKHASSSSSHYRPVDSAYASMSTGFSSHGPQSVGRSLGRPSAASRAKSSEQKVENYLRDTPDGLLPRHTVMTDKDRKKLVVRRLEQLFTGKISGRNMHRNQSMSALDAPAPPSTEQVTMGPPRNPEAAREANIMPLDPTQKKPRSRDNESTSNSNGDQTESGGNGNGSGDGNGSGGRSGNNKSPPTAPIPEQRPTRPRDLDPDRLQIPSENLDYIRHLGQIPPEFLVEKQASTVDVAPDADGWVYLNLLCNLAQLHIFNVTPSFIRAAVCEKSKKFQLSPDGGKIRWRGGVDGTKFSSDSGENSQSPSTDDTDGSNEDGQRKRQKMVQLATSATTSKESKFGLQSSSNSDPFHYKPLFITRNSTADTSVEDTTSLPSEGAVESNAESGSGSKRRRGGAIIYYSGAPFCTDLSGDPGESSSTTYMTSTGREAESPESPPRLSMRRTLSGSSLPYRPLSDPRLNISHTSPTAMDVDEAPGLSSDEEDTPTDEEMEFPWCDDPEVAKFHPVGPPLEACGLGGVTPEDHFAVVVTTRRPINVALDKTLHAASRSKSEDIAEAISGRLASMRTSSPLPRRHNAGKFWPVHVEYMKNKLHRFQPVPLPPPATFIPPFSTDSESGGDDELDSEELLDIDDGGLVSTELISQRANPYLSDNTFLDELGKGRLVSSDSDSDEIIRVPEIRGIDETMLSDGDDDLDPRPHSSSSAGRIINVGAGKRIHTGSSVATAGGGAESGYSSSMEDYAS</sequence>
<dbReference type="GO" id="GO:0005634">
    <property type="term" value="C:nucleus"/>
    <property type="evidence" value="ECO:0007669"/>
    <property type="project" value="InterPro"/>
</dbReference>
<feature type="compositionally biased region" description="Basic and acidic residues" evidence="2">
    <location>
        <begin position="208"/>
        <end position="220"/>
    </location>
</feature>